<comment type="caution">
    <text evidence="2">The sequence shown here is derived from an EMBL/GenBank/DDBJ whole genome shotgun (WGS) entry which is preliminary data.</text>
</comment>
<feature type="transmembrane region" description="Helical" evidence="1">
    <location>
        <begin position="7"/>
        <end position="27"/>
    </location>
</feature>
<keyword evidence="1" id="KW-0812">Transmembrane</keyword>
<evidence type="ECO:0000313" key="2">
    <source>
        <dbReference type="EMBL" id="MET3653476.1"/>
    </source>
</evidence>
<keyword evidence="1" id="KW-0472">Membrane</keyword>
<dbReference type="Proteomes" id="UP001549184">
    <property type="component" value="Unassembled WGS sequence"/>
</dbReference>
<evidence type="ECO:0000256" key="1">
    <source>
        <dbReference type="SAM" id="Phobius"/>
    </source>
</evidence>
<feature type="transmembrane region" description="Helical" evidence="1">
    <location>
        <begin position="82"/>
        <end position="104"/>
    </location>
</feature>
<reference evidence="2 3" key="1">
    <citation type="submission" date="2024-06" db="EMBL/GenBank/DDBJ databases">
        <title>Sorghum-associated microbial communities from plants grown in Nebraska, USA.</title>
        <authorList>
            <person name="Schachtman D."/>
        </authorList>
    </citation>
    <scope>NUCLEOTIDE SEQUENCE [LARGE SCALE GENOMIC DNA]</scope>
    <source>
        <strain evidence="2 3">1073</strain>
    </source>
</reference>
<proteinExistence type="predicted"/>
<accession>A0ABV2JXC5</accession>
<keyword evidence="1" id="KW-1133">Transmembrane helix</keyword>
<gene>
    <name evidence="2" type="ORF">ABIC75_003213</name>
</gene>
<keyword evidence="3" id="KW-1185">Reference proteome</keyword>
<protein>
    <submittedName>
        <fullName evidence="2">Uncharacterized protein</fullName>
    </submittedName>
</protein>
<evidence type="ECO:0000313" key="3">
    <source>
        <dbReference type="Proteomes" id="UP001549184"/>
    </source>
</evidence>
<organism evidence="2 3">
    <name type="scientific">Dyella japonica</name>
    <dbReference type="NCBI Taxonomy" id="231455"/>
    <lineage>
        <taxon>Bacteria</taxon>
        <taxon>Pseudomonadati</taxon>
        <taxon>Pseudomonadota</taxon>
        <taxon>Gammaproteobacteria</taxon>
        <taxon>Lysobacterales</taxon>
        <taxon>Rhodanobacteraceae</taxon>
        <taxon>Dyella</taxon>
    </lineage>
</organism>
<dbReference type="EMBL" id="JBEPMU010000005">
    <property type="protein sequence ID" value="MET3653476.1"/>
    <property type="molecule type" value="Genomic_DNA"/>
</dbReference>
<name>A0ABV2JXC5_9GAMM</name>
<feature type="transmembrane region" description="Helical" evidence="1">
    <location>
        <begin position="39"/>
        <end position="61"/>
    </location>
</feature>
<sequence>MRYYKSLCSIIAIDVALFFLVSLFYRPLPGTTTFMWMKYLFFTPLIVVSVLQVVGLLLNVMRGHVNTIGVTRFVVYRYDTSPLLFGFGVAWELLLWTLPMYLILEFLAGSR</sequence>